<evidence type="ECO:0000256" key="1">
    <source>
        <dbReference type="SAM" id="Phobius"/>
    </source>
</evidence>
<keyword evidence="1" id="KW-0472">Membrane</keyword>
<keyword evidence="1" id="KW-0812">Transmembrane</keyword>
<evidence type="ECO:0000313" key="2">
    <source>
        <dbReference type="EMBL" id="ESP90575.1"/>
    </source>
</evidence>
<proteinExistence type="predicted"/>
<name>V4HIG0_PSEL2</name>
<accession>V4HIG0</accession>
<dbReference type="AlphaFoldDB" id="V4HIG0"/>
<dbReference type="EMBL" id="AUSV01000134">
    <property type="protein sequence ID" value="ESP90575.1"/>
    <property type="molecule type" value="Genomic_DNA"/>
</dbReference>
<dbReference type="RefSeq" id="WP_023401932.1">
    <property type="nucleotide sequence ID" value="NZ_AUSV01000134.1"/>
</dbReference>
<feature type="transmembrane region" description="Helical" evidence="1">
    <location>
        <begin position="7"/>
        <end position="28"/>
    </location>
</feature>
<protein>
    <submittedName>
        <fullName evidence="2">Uncharacterized protein</fullName>
    </submittedName>
</protein>
<reference evidence="2 3" key="1">
    <citation type="submission" date="2013-07" db="EMBL/GenBank/DDBJ databases">
        <title>Draft genome sequence of Pseudoalteromonas luteoviolacea 2ta16.</title>
        <authorList>
            <person name="Allen E.E."/>
            <person name="Azam F."/>
            <person name="Podell S."/>
        </authorList>
    </citation>
    <scope>NUCLEOTIDE SEQUENCE [LARGE SCALE GENOMIC DNA]</scope>
    <source>
        <strain evidence="2 3">2ta16</strain>
    </source>
</reference>
<feature type="transmembrane region" description="Helical" evidence="1">
    <location>
        <begin position="40"/>
        <end position="59"/>
    </location>
</feature>
<gene>
    <name evidence="2" type="ORF">PL2TA16_01679</name>
</gene>
<organism evidence="2 3">
    <name type="scientific">Pseudoalteromonas luteoviolacea (strain 2ta16)</name>
    <dbReference type="NCBI Taxonomy" id="1353533"/>
    <lineage>
        <taxon>Bacteria</taxon>
        <taxon>Pseudomonadati</taxon>
        <taxon>Pseudomonadota</taxon>
        <taxon>Gammaproteobacteria</taxon>
        <taxon>Alteromonadales</taxon>
        <taxon>Pseudoalteromonadaceae</taxon>
        <taxon>Pseudoalteromonas</taxon>
    </lineage>
</organism>
<dbReference type="Proteomes" id="UP000017820">
    <property type="component" value="Unassembled WGS sequence"/>
</dbReference>
<sequence>MSNWHISVLVVVASILAVMVILPVAIVTVKYPENELPEVLVNWGGVILGFFFGTLTTALTSKIERKSSDPNAEN</sequence>
<dbReference type="GeneID" id="29919308"/>
<keyword evidence="1" id="KW-1133">Transmembrane helix</keyword>
<evidence type="ECO:0000313" key="3">
    <source>
        <dbReference type="Proteomes" id="UP000017820"/>
    </source>
</evidence>
<dbReference type="PATRIC" id="fig|1353533.3.peg.5104"/>
<comment type="caution">
    <text evidence="2">The sequence shown here is derived from an EMBL/GenBank/DDBJ whole genome shotgun (WGS) entry which is preliminary data.</text>
</comment>